<feature type="region of interest" description="Disordered" evidence="1">
    <location>
        <begin position="227"/>
        <end position="276"/>
    </location>
</feature>
<feature type="compositionally biased region" description="Polar residues" evidence="1">
    <location>
        <begin position="260"/>
        <end position="270"/>
    </location>
</feature>
<accession>A0A9P7GAT2</accession>
<reference evidence="2" key="2">
    <citation type="submission" date="2021-10" db="EMBL/GenBank/DDBJ databases">
        <title>Phylogenomics reveals ancestral predisposition of the termite-cultivated fungus Termitomyces towards a domesticated lifestyle.</title>
        <authorList>
            <person name="Auxier B."/>
            <person name="Grum-Grzhimaylo A."/>
            <person name="Cardenas M.E."/>
            <person name="Lodge J.D."/>
            <person name="Laessoe T."/>
            <person name="Pedersen O."/>
            <person name="Smith M.E."/>
            <person name="Kuyper T.W."/>
            <person name="Franco-Molano E.A."/>
            <person name="Baroni T.J."/>
            <person name="Aanen D.K."/>
        </authorList>
    </citation>
    <scope>NUCLEOTIDE SEQUENCE</scope>
    <source>
        <strain evidence="2">AP01</strain>
        <tissue evidence="2">Mycelium</tissue>
    </source>
</reference>
<evidence type="ECO:0000313" key="3">
    <source>
        <dbReference type="Proteomes" id="UP000775547"/>
    </source>
</evidence>
<feature type="compositionally biased region" description="Low complexity" evidence="1">
    <location>
        <begin position="720"/>
        <end position="759"/>
    </location>
</feature>
<feature type="region of interest" description="Disordered" evidence="1">
    <location>
        <begin position="787"/>
        <end position="812"/>
    </location>
</feature>
<feature type="region of interest" description="Disordered" evidence="1">
    <location>
        <begin position="532"/>
        <end position="604"/>
    </location>
</feature>
<evidence type="ECO:0000313" key="2">
    <source>
        <dbReference type="EMBL" id="KAG5645935.1"/>
    </source>
</evidence>
<evidence type="ECO:0000256" key="1">
    <source>
        <dbReference type="SAM" id="MobiDB-lite"/>
    </source>
</evidence>
<feature type="compositionally biased region" description="Basic and acidic residues" evidence="1">
    <location>
        <begin position="132"/>
        <end position="145"/>
    </location>
</feature>
<sequence>MASRQAAPPLAERADIHKSCKSLETLLNVLNDYCEAAGAAVLLQKKLAKALRDAAGMKTTGEIAANTMNASATIFEASFDIDSKFAKIADKEYGSFNAEVKKWFKKLAKEERTHDERMANANTRIKQAEGQVYEKKSKKNPRDATEEHARYINLITALGPEISQEKYNHSFNVSQRHASTTSNAAACLARVADAEWLRTCEGVRRFSPTIGPLGEWRALCEGSWSGPVPRDLPDLDESQRLQPNREDLHEQRPHDEDLQPPTTIRSGNPRESTKHARAGHYIATEAEPEASRDAPIVLHSPANQQSSSDSTLHTASNVNHSDSIRSLSAFPLPPTHFPIPPPRRQQSQLESQSSQSSSSANLPRLTESPLAETEEGSNDQLTAPVMHLPPQYASAPTPVPSPQQPFREKPAFLESTAIPTSHVAEDNNLKQPIPIGSQASLPTESYKDTPGPAHSNPEGVKPDTDREFGVNVAYMSKAHAAETPKSPFVERTGTGGSVVAAMRNRYSSTSGAISPAPKDAPRLPLSVNELASRYHSTDGPPSPPLRTPSLSTRQLPVPPANTDAGNQVWHGGPPYHEPISPARTNMHATIPSTSGSPVQGRRQQRLNDLARQELKEKETHLLEWERDVEQRKRDLERDLARLSNAQESGNEHRDGRRESPGDGASQQPYNPIRPRERKTSFRNQRPQSQLDIGSIGYPSTSTSGSTQNLGVSSNPQHSYSTSHLVLPSLSSHPTQPSTSQSGKQSLSSSSYQQSKYSHSPTFSNPSTHAPYCGCEKCSAAKYRTPQTPPALADLRPPAEPISLRPTEKSSKPRWMRRLSMPVGGAFGLGSEPSKKGLGIQHIAGQGQGKNAAFSMDGKKNVSSSVLRAKEDGRRSYDAAVGGGNGSTTNLGAVRR</sequence>
<feature type="region of interest" description="Disordered" evidence="1">
    <location>
        <begin position="422"/>
        <end position="470"/>
    </location>
</feature>
<feature type="region of interest" description="Disordered" evidence="1">
    <location>
        <begin position="642"/>
        <end position="767"/>
    </location>
</feature>
<keyword evidence="3" id="KW-1185">Reference proteome</keyword>
<comment type="caution">
    <text evidence="2">The sequence shown here is derived from an EMBL/GenBank/DDBJ whole genome shotgun (WGS) entry which is preliminary data.</text>
</comment>
<dbReference type="AlphaFoldDB" id="A0A9P7GAT2"/>
<feature type="region of interest" description="Disordered" evidence="1">
    <location>
        <begin position="325"/>
        <end position="406"/>
    </location>
</feature>
<gene>
    <name evidence="2" type="ORF">DXG03_004724</name>
</gene>
<feature type="compositionally biased region" description="Basic and acidic residues" evidence="1">
    <location>
        <begin position="649"/>
        <end position="660"/>
    </location>
</feature>
<dbReference type="OrthoDB" id="2450055at2759"/>
<feature type="compositionally biased region" description="Polar residues" evidence="1">
    <location>
        <begin position="886"/>
        <end position="895"/>
    </location>
</feature>
<feature type="compositionally biased region" description="Basic and acidic residues" evidence="1">
    <location>
        <begin position="231"/>
        <end position="257"/>
    </location>
</feature>
<reference evidence="2" key="1">
    <citation type="submission" date="2020-07" db="EMBL/GenBank/DDBJ databases">
        <authorList>
            <person name="Nieuwenhuis M."/>
            <person name="Van De Peppel L.J.J."/>
        </authorList>
    </citation>
    <scope>NUCLEOTIDE SEQUENCE</scope>
    <source>
        <strain evidence="2">AP01</strain>
        <tissue evidence="2">Mycelium</tissue>
    </source>
</reference>
<feature type="compositionally biased region" description="Low complexity" evidence="1">
    <location>
        <begin position="345"/>
        <end position="359"/>
    </location>
</feature>
<feature type="region of interest" description="Disordered" evidence="1">
    <location>
        <begin position="843"/>
        <end position="895"/>
    </location>
</feature>
<feature type="compositionally biased region" description="Polar residues" evidence="1">
    <location>
        <begin position="681"/>
        <end position="719"/>
    </location>
</feature>
<dbReference type="Proteomes" id="UP000775547">
    <property type="component" value="Unassembled WGS sequence"/>
</dbReference>
<dbReference type="EMBL" id="JABCKV010000029">
    <property type="protein sequence ID" value="KAG5645935.1"/>
    <property type="molecule type" value="Genomic_DNA"/>
</dbReference>
<organism evidence="2 3">
    <name type="scientific">Asterophora parasitica</name>
    <dbReference type="NCBI Taxonomy" id="117018"/>
    <lineage>
        <taxon>Eukaryota</taxon>
        <taxon>Fungi</taxon>
        <taxon>Dikarya</taxon>
        <taxon>Basidiomycota</taxon>
        <taxon>Agaricomycotina</taxon>
        <taxon>Agaricomycetes</taxon>
        <taxon>Agaricomycetidae</taxon>
        <taxon>Agaricales</taxon>
        <taxon>Tricholomatineae</taxon>
        <taxon>Lyophyllaceae</taxon>
        <taxon>Asterophora</taxon>
    </lineage>
</organism>
<name>A0A9P7GAT2_9AGAR</name>
<feature type="region of interest" description="Disordered" evidence="1">
    <location>
        <begin position="114"/>
        <end position="145"/>
    </location>
</feature>
<proteinExistence type="predicted"/>
<feature type="compositionally biased region" description="Pro residues" evidence="1">
    <location>
        <begin position="331"/>
        <end position="343"/>
    </location>
</feature>
<feature type="compositionally biased region" description="Basic and acidic residues" evidence="1">
    <location>
        <begin position="867"/>
        <end position="876"/>
    </location>
</feature>
<protein>
    <submittedName>
        <fullName evidence="2">Uncharacterized protein</fullName>
    </submittedName>
</protein>
<feature type="compositionally biased region" description="Polar residues" evidence="1">
    <location>
        <begin position="582"/>
        <end position="597"/>
    </location>
</feature>